<dbReference type="EMBL" id="JACAGC010000003">
    <property type="protein sequence ID" value="KAF6376436.1"/>
    <property type="molecule type" value="Genomic_DNA"/>
</dbReference>
<protein>
    <submittedName>
        <fullName evidence="1">Uncharacterized protein</fullName>
    </submittedName>
</protein>
<organism evidence="1 2">
    <name type="scientific">Rhinolophus ferrumequinum</name>
    <name type="common">Greater horseshoe bat</name>
    <dbReference type="NCBI Taxonomy" id="59479"/>
    <lineage>
        <taxon>Eukaryota</taxon>
        <taxon>Metazoa</taxon>
        <taxon>Chordata</taxon>
        <taxon>Craniata</taxon>
        <taxon>Vertebrata</taxon>
        <taxon>Euteleostomi</taxon>
        <taxon>Mammalia</taxon>
        <taxon>Eutheria</taxon>
        <taxon>Laurasiatheria</taxon>
        <taxon>Chiroptera</taxon>
        <taxon>Yinpterochiroptera</taxon>
        <taxon>Rhinolophoidea</taxon>
        <taxon>Rhinolophidae</taxon>
        <taxon>Rhinolophinae</taxon>
        <taxon>Rhinolophus</taxon>
    </lineage>
</organism>
<accession>A0A7J7ZRF9</accession>
<evidence type="ECO:0000313" key="2">
    <source>
        <dbReference type="Proteomes" id="UP000585614"/>
    </source>
</evidence>
<reference evidence="1 2" key="1">
    <citation type="journal article" date="2020" name="Nature">
        <title>Six reference-quality genomes reveal evolution of bat adaptations.</title>
        <authorList>
            <person name="Jebb D."/>
            <person name="Huang Z."/>
            <person name="Pippel M."/>
            <person name="Hughes G.M."/>
            <person name="Lavrichenko K."/>
            <person name="Devanna P."/>
            <person name="Winkler S."/>
            <person name="Jermiin L.S."/>
            <person name="Skirmuntt E.C."/>
            <person name="Katzourakis A."/>
            <person name="Burkitt-Gray L."/>
            <person name="Ray D.A."/>
            <person name="Sullivan K.A.M."/>
            <person name="Roscito J.G."/>
            <person name="Kirilenko B.M."/>
            <person name="Davalos L.M."/>
            <person name="Corthals A.P."/>
            <person name="Power M.L."/>
            <person name="Jones G."/>
            <person name="Ransome R.D."/>
            <person name="Dechmann D.K.N."/>
            <person name="Locatelli A.G."/>
            <person name="Puechmaille S.J."/>
            <person name="Fedrigo O."/>
            <person name="Jarvis E.D."/>
            <person name="Hiller M."/>
            <person name="Vernes S.C."/>
            <person name="Myers E.W."/>
            <person name="Teeling E.C."/>
        </authorList>
    </citation>
    <scope>NUCLEOTIDE SEQUENCE [LARGE SCALE GENOMIC DNA]</scope>
    <source>
        <strain evidence="1">MRhiFer1</strain>
        <tissue evidence="1">Lung</tissue>
    </source>
</reference>
<comment type="caution">
    <text evidence="1">The sequence shown here is derived from an EMBL/GenBank/DDBJ whole genome shotgun (WGS) entry which is preliminary data.</text>
</comment>
<proteinExistence type="predicted"/>
<gene>
    <name evidence="1" type="ORF">mRhiFer1_009627</name>
</gene>
<evidence type="ECO:0000313" key="1">
    <source>
        <dbReference type="EMBL" id="KAF6376436.1"/>
    </source>
</evidence>
<sequence>MPEHLPRCLDHKTLEVSTPLFPSIQYDSTIGHPVGQSYLKVYTEPNPFSPPPPISSVLNLLQTTIISFQIISVAFQLIPLLLPCPTVPFRCSHFLLKSFSCFLVSFRIKAKLARPYVIWSCLNSLTSAPSSLSFAQVPPGAWGSLLFL</sequence>
<dbReference type="Proteomes" id="UP000585614">
    <property type="component" value="Unassembled WGS sequence"/>
</dbReference>
<dbReference type="AlphaFoldDB" id="A0A7J7ZRF9"/>
<name>A0A7J7ZRF9_RHIFE</name>